<dbReference type="GO" id="GO:0004170">
    <property type="term" value="F:dUTP diphosphatase activity"/>
    <property type="evidence" value="ECO:0007669"/>
    <property type="project" value="UniProtKB-EC"/>
</dbReference>
<comment type="catalytic activity">
    <reaction evidence="5">
        <text>dUTP + H2O = dUMP + diphosphate + H(+)</text>
        <dbReference type="Rhea" id="RHEA:10248"/>
        <dbReference type="ChEBI" id="CHEBI:15377"/>
        <dbReference type="ChEBI" id="CHEBI:15378"/>
        <dbReference type="ChEBI" id="CHEBI:33019"/>
        <dbReference type="ChEBI" id="CHEBI:61555"/>
        <dbReference type="ChEBI" id="CHEBI:246422"/>
        <dbReference type="EC" id="3.6.1.23"/>
    </reaction>
</comment>
<sequence length="142" mass="15663">MKVKIFRIDKSLPLPEYKTKGSVAFDIYSRVDATVSPKAIETFPTNLIVKVPVGYILMIVARSSTGKKKGLSMANGVGVIDQDFHGSEDEIKILFRNFTDQKVIVKKGERIAQGLILPIEKAEWEEVEEMTGKSRGGFGSTG</sequence>
<dbReference type="NCBIfam" id="NF001862">
    <property type="entry name" value="PRK00601.1"/>
    <property type="match status" value="1"/>
</dbReference>
<evidence type="ECO:0000256" key="1">
    <source>
        <dbReference type="ARBA" id="ARBA00006581"/>
    </source>
</evidence>
<gene>
    <name evidence="7" type="ORF">COT91_05275</name>
</gene>
<dbReference type="AlphaFoldDB" id="A0A2H0VC62"/>
<dbReference type="SUPFAM" id="SSF51283">
    <property type="entry name" value="dUTPase-like"/>
    <property type="match status" value="1"/>
</dbReference>
<evidence type="ECO:0000256" key="3">
    <source>
        <dbReference type="ARBA" id="ARBA00022801"/>
    </source>
</evidence>
<dbReference type="GO" id="GO:0046081">
    <property type="term" value="P:dUTP catabolic process"/>
    <property type="evidence" value="ECO:0007669"/>
    <property type="project" value="InterPro"/>
</dbReference>
<dbReference type="GO" id="GO:0000287">
    <property type="term" value="F:magnesium ion binding"/>
    <property type="evidence" value="ECO:0007669"/>
    <property type="project" value="InterPro"/>
</dbReference>
<dbReference type="PANTHER" id="PTHR11241:SF0">
    <property type="entry name" value="DEOXYURIDINE 5'-TRIPHOSPHATE NUCLEOTIDOHYDROLASE"/>
    <property type="match status" value="1"/>
</dbReference>
<dbReference type="InterPro" id="IPR029054">
    <property type="entry name" value="dUTPase-like"/>
</dbReference>
<dbReference type="InterPro" id="IPR036157">
    <property type="entry name" value="dUTPase-like_sf"/>
</dbReference>
<dbReference type="InterPro" id="IPR033704">
    <property type="entry name" value="dUTPase_trimeric"/>
</dbReference>
<reference evidence="8" key="1">
    <citation type="submission" date="2017-09" db="EMBL/GenBank/DDBJ databases">
        <title>Depth-based differentiation of microbial function through sediment-hosted aquifers and enrichment of novel symbionts in the deep terrestrial subsurface.</title>
        <authorList>
            <person name="Probst A.J."/>
            <person name="Ladd B."/>
            <person name="Jarett J.K."/>
            <person name="Geller-Mcgrath D.E."/>
            <person name="Sieber C.M.K."/>
            <person name="Emerson J.B."/>
            <person name="Anantharaman K."/>
            <person name="Thomas B.C."/>
            <person name="Malmstrom R."/>
            <person name="Stieglmeier M."/>
            <person name="Klingl A."/>
            <person name="Woyke T."/>
            <person name="Ryan C.M."/>
            <person name="Banfield J.F."/>
        </authorList>
    </citation>
    <scope>NUCLEOTIDE SEQUENCE [LARGE SCALE GENOMIC DNA]</scope>
</reference>
<organism evidence="7 8">
    <name type="scientific">Candidatus Doudnabacteria bacterium CG10_big_fil_rev_8_21_14_0_10_41_10</name>
    <dbReference type="NCBI Taxonomy" id="1974551"/>
    <lineage>
        <taxon>Bacteria</taxon>
        <taxon>Candidatus Doudnaibacteriota</taxon>
    </lineage>
</organism>
<dbReference type="Gene3D" id="2.70.40.10">
    <property type="match status" value="1"/>
</dbReference>
<feature type="domain" description="dUTPase-like" evidence="6">
    <location>
        <begin position="12"/>
        <end position="142"/>
    </location>
</feature>
<dbReference type="EMBL" id="PFAJ01000069">
    <property type="protein sequence ID" value="PIR96707.1"/>
    <property type="molecule type" value="Genomic_DNA"/>
</dbReference>
<dbReference type="CDD" id="cd07557">
    <property type="entry name" value="trimeric_dUTPase"/>
    <property type="match status" value="1"/>
</dbReference>
<evidence type="ECO:0000313" key="8">
    <source>
        <dbReference type="Proteomes" id="UP000230557"/>
    </source>
</evidence>
<dbReference type="GO" id="GO:0006226">
    <property type="term" value="P:dUMP biosynthetic process"/>
    <property type="evidence" value="ECO:0007669"/>
    <property type="project" value="InterPro"/>
</dbReference>
<protein>
    <recommendedName>
        <fullName evidence="2">dUTP diphosphatase</fullName>
        <ecNumber evidence="2">3.6.1.23</ecNumber>
    </recommendedName>
</protein>
<dbReference type="EC" id="3.6.1.23" evidence="2"/>
<dbReference type="Pfam" id="PF00692">
    <property type="entry name" value="dUTPase"/>
    <property type="match status" value="1"/>
</dbReference>
<keyword evidence="4" id="KW-0546">Nucleotide metabolism</keyword>
<dbReference type="InterPro" id="IPR008181">
    <property type="entry name" value="dUTPase"/>
</dbReference>
<evidence type="ECO:0000313" key="7">
    <source>
        <dbReference type="EMBL" id="PIR96707.1"/>
    </source>
</evidence>
<comment type="caution">
    <text evidence="7">The sequence shown here is derived from an EMBL/GenBank/DDBJ whole genome shotgun (WGS) entry which is preliminary data.</text>
</comment>
<dbReference type="PANTHER" id="PTHR11241">
    <property type="entry name" value="DEOXYURIDINE 5'-TRIPHOSPHATE NUCLEOTIDOHYDROLASE"/>
    <property type="match status" value="1"/>
</dbReference>
<proteinExistence type="inferred from homology"/>
<evidence type="ECO:0000256" key="4">
    <source>
        <dbReference type="ARBA" id="ARBA00023080"/>
    </source>
</evidence>
<evidence type="ECO:0000256" key="2">
    <source>
        <dbReference type="ARBA" id="ARBA00012379"/>
    </source>
</evidence>
<comment type="similarity">
    <text evidence="1">Belongs to the dUTPase family.</text>
</comment>
<evidence type="ECO:0000256" key="5">
    <source>
        <dbReference type="ARBA" id="ARBA00047686"/>
    </source>
</evidence>
<keyword evidence="3" id="KW-0378">Hydrolase</keyword>
<accession>A0A2H0VC62</accession>
<dbReference type="NCBIfam" id="TIGR00576">
    <property type="entry name" value="dut"/>
    <property type="match status" value="1"/>
</dbReference>
<dbReference type="Proteomes" id="UP000230557">
    <property type="component" value="Unassembled WGS sequence"/>
</dbReference>
<evidence type="ECO:0000259" key="6">
    <source>
        <dbReference type="Pfam" id="PF00692"/>
    </source>
</evidence>
<name>A0A2H0VC62_9BACT</name>